<reference evidence="2" key="1">
    <citation type="journal article" date="2021" name="PeerJ">
        <title>Extensive microbial diversity within the chicken gut microbiome revealed by metagenomics and culture.</title>
        <authorList>
            <person name="Gilroy R."/>
            <person name="Ravi A."/>
            <person name="Getino M."/>
            <person name="Pursley I."/>
            <person name="Horton D.L."/>
            <person name="Alikhan N.F."/>
            <person name="Baker D."/>
            <person name="Gharbi K."/>
            <person name="Hall N."/>
            <person name="Watson M."/>
            <person name="Adriaenssens E.M."/>
            <person name="Foster-Nyarko E."/>
            <person name="Jarju S."/>
            <person name="Secka A."/>
            <person name="Antonio M."/>
            <person name="Oren A."/>
            <person name="Chaudhuri R.R."/>
            <person name="La Ragione R."/>
            <person name="Hildebrand F."/>
            <person name="Pallen M.J."/>
        </authorList>
    </citation>
    <scope>NUCLEOTIDE SEQUENCE</scope>
    <source>
        <strain evidence="2">CHK169-11906</strain>
    </source>
</reference>
<protein>
    <recommendedName>
        <fullName evidence="1">DUF5689 domain-containing protein</fullName>
    </recommendedName>
</protein>
<sequence length="331" mass="36791">MNKIVTILLLVTASLFFGGCYNDFDTPGPNKVWTDADFESDQLISIAELKQIFNEAYPGGGIGESLTITEDLVIRGKVISSDEAGNVYKSMYLYDEDSQSAIEVKLYQDYYMSYPAGKIVYVRLKDLTLGNYRTMISIGVASRNSSYANGNIEDQYLVDQHIKSGEFVGMTSADTLVVNASNYASLTDASLGRLVRFEGVRSEWGTAGWGYKNTFPNYFANSSSYDVNSSGWANVDQTLTWAEFIENATWAHKSGTTYYYGSAWFTYGDLNNLPGNYVVRTSGYSDFREEMIPKNGETVNITAIYTKFAPDTGDSRAAYQLLLNRASDVVK</sequence>
<dbReference type="Proteomes" id="UP000824259">
    <property type="component" value="Unassembled WGS sequence"/>
</dbReference>
<accession>A0A9D2IDC4</accession>
<dbReference type="InterPro" id="IPR043744">
    <property type="entry name" value="DUF5689"/>
</dbReference>
<feature type="domain" description="DUF5689" evidence="1">
    <location>
        <begin position="245"/>
        <end position="329"/>
    </location>
</feature>
<evidence type="ECO:0000259" key="1">
    <source>
        <dbReference type="Pfam" id="PF18942"/>
    </source>
</evidence>
<gene>
    <name evidence="2" type="ORF">H9779_01460</name>
</gene>
<dbReference type="AlphaFoldDB" id="A0A9D2IDC4"/>
<comment type="caution">
    <text evidence="2">The sequence shown here is derived from an EMBL/GenBank/DDBJ whole genome shotgun (WGS) entry which is preliminary data.</text>
</comment>
<organism evidence="2 3">
    <name type="scientific">Candidatus Alistipes avicola</name>
    <dbReference type="NCBI Taxonomy" id="2838432"/>
    <lineage>
        <taxon>Bacteria</taxon>
        <taxon>Pseudomonadati</taxon>
        <taxon>Bacteroidota</taxon>
        <taxon>Bacteroidia</taxon>
        <taxon>Bacteroidales</taxon>
        <taxon>Rikenellaceae</taxon>
        <taxon>Alistipes</taxon>
    </lineage>
</organism>
<dbReference type="EMBL" id="DWYR01000005">
    <property type="protein sequence ID" value="HJA98253.1"/>
    <property type="molecule type" value="Genomic_DNA"/>
</dbReference>
<dbReference type="PROSITE" id="PS51257">
    <property type="entry name" value="PROKAR_LIPOPROTEIN"/>
    <property type="match status" value="1"/>
</dbReference>
<evidence type="ECO:0000313" key="3">
    <source>
        <dbReference type="Proteomes" id="UP000824259"/>
    </source>
</evidence>
<feature type="domain" description="DUF5689" evidence="1">
    <location>
        <begin position="42"/>
        <end position="208"/>
    </location>
</feature>
<name>A0A9D2IDC4_9BACT</name>
<proteinExistence type="predicted"/>
<dbReference type="Pfam" id="PF18942">
    <property type="entry name" value="DUF5689"/>
    <property type="match status" value="2"/>
</dbReference>
<evidence type="ECO:0000313" key="2">
    <source>
        <dbReference type="EMBL" id="HJA98253.1"/>
    </source>
</evidence>
<reference evidence="2" key="2">
    <citation type="submission" date="2021-04" db="EMBL/GenBank/DDBJ databases">
        <authorList>
            <person name="Gilroy R."/>
        </authorList>
    </citation>
    <scope>NUCLEOTIDE SEQUENCE</scope>
    <source>
        <strain evidence="2">CHK169-11906</strain>
    </source>
</reference>